<dbReference type="EMBL" id="BLIV01000009">
    <property type="protein sequence ID" value="GFE52070.1"/>
    <property type="molecule type" value="Genomic_DNA"/>
</dbReference>
<dbReference type="AlphaFoldDB" id="A0A640VXI4"/>
<reference evidence="3 4" key="1">
    <citation type="submission" date="2019-12" db="EMBL/GenBank/DDBJ databases">
        <title>Roseobacter cerasinus sp. nov., isolated from seawater around aquaculture.</title>
        <authorList>
            <person name="Muramatsu S."/>
            <person name="Takabe Y."/>
            <person name="Mori K."/>
            <person name="Takaichi S."/>
            <person name="Hanada S."/>
        </authorList>
    </citation>
    <scope>NUCLEOTIDE SEQUENCE [LARGE SCALE GENOMIC DNA]</scope>
    <source>
        <strain evidence="3 4">AI77</strain>
    </source>
</reference>
<keyword evidence="2" id="KW-0812">Transmembrane</keyword>
<feature type="compositionally biased region" description="Low complexity" evidence="1">
    <location>
        <begin position="115"/>
        <end position="125"/>
    </location>
</feature>
<gene>
    <name evidence="3" type="ORF">So717_38230</name>
</gene>
<organism evidence="3 4">
    <name type="scientific">Roseobacter cerasinus</name>
    <dbReference type="NCBI Taxonomy" id="2602289"/>
    <lineage>
        <taxon>Bacteria</taxon>
        <taxon>Pseudomonadati</taxon>
        <taxon>Pseudomonadota</taxon>
        <taxon>Alphaproteobacteria</taxon>
        <taxon>Rhodobacterales</taxon>
        <taxon>Roseobacteraceae</taxon>
        <taxon>Roseobacter</taxon>
    </lineage>
</organism>
<evidence type="ECO:0000313" key="3">
    <source>
        <dbReference type="EMBL" id="GFE52070.1"/>
    </source>
</evidence>
<proteinExistence type="predicted"/>
<name>A0A640VXI4_9RHOB</name>
<feature type="transmembrane region" description="Helical" evidence="2">
    <location>
        <begin position="132"/>
        <end position="154"/>
    </location>
</feature>
<dbReference type="Proteomes" id="UP000436522">
    <property type="component" value="Unassembled WGS sequence"/>
</dbReference>
<comment type="caution">
    <text evidence="3">The sequence shown here is derived from an EMBL/GenBank/DDBJ whole genome shotgun (WGS) entry which is preliminary data.</text>
</comment>
<evidence type="ECO:0000313" key="4">
    <source>
        <dbReference type="Proteomes" id="UP000436522"/>
    </source>
</evidence>
<feature type="region of interest" description="Disordered" evidence="1">
    <location>
        <begin position="41"/>
        <end position="73"/>
    </location>
</feature>
<accession>A0A640VXI4</accession>
<dbReference type="RefSeq" id="WP_159980355.1">
    <property type="nucleotide sequence ID" value="NZ_BLIV01000009.1"/>
</dbReference>
<keyword evidence="4" id="KW-1185">Reference proteome</keyword>
<feature type="compositionally biased region" description="Basic and acidic residues" evidence="1">
    <location>
        <begin position="41"/>
        <end position="50"/>
    </location>
</feature>
<keyword evidence="2" id="KW-1133">Transmembrane helix</keyword>
<feature type="region of interest" description="Disordered" evidence="1">
    <location>
        <begin position="104"/>
        <end position="128"/>
    </location>
</feature>
<keyword evidence="2" id="KW-0472">Membrane</keyword>
<evidence type="ECO:0000256" key="2">
    <source>
        <dbReference type="SAM" id="Phobius"/>
    </source>
</evidence>
<evidence type="ECO:0000256" key="1">
    <source>
        <dbReference type="SAM" id="MobiDB-lite"/>
    </source>
</evidence>
<sequence>MTETPNTPDGTDPETDTDTRFETLLNASNWDELVKDARAKREKVLAERSRQTAKAPVAPAPDPEPAPEQVEAPEPAPVEAVIAPAPMSAPTPVTPAISTTAVLRAVRPGPRTDTAAARPPSSSRSQGVRMSLSTAVLAVACCGALGFGLSLGFATMATVTPLPPQAEAPTPAAAEASVITRAALPDTPAPVAQTETTPPIGPPARPSYDVPANTPPRVHVYAPASVTTAALDQRKADLDRMGFETATVQRLNFTVSAPHVRYYDAADAVSARALAQDMDIEARDFSHSGNGSPGRVEIWLDGTAPQRTARTRQTNPVDELIRIGNEFIRSLQ</sequence>
<protein>
    <submittedName>
        <fullName evidence="3">Uncharacterized protein</fullName>
    </submittedName>
</protein>